<dbReference type="InterPro" id="IPR021421">
    <property type="entry name" value="DUF3071"/>
</dbReference>
<feature type="compositionally biased region" description="Low complexity" evidence="1">
    <location>
        <begin position="339"/>
        <end position="356"/>
    </location>
</feature>
<dbReference type="Pfam" id="PF11268">
    <property type="entry name" value="DUF3071"/>
    <property type="match status" value="1"/>
</dbReference>
<evidence type="ECO:0000259" key="2">
    <source>
        <dbReference type="Pfam" id="PF11268"/>
    </source>
</evidence>
<feature type="compositionally biased region" description="Low complexity" evidence="1">
    <location>
        <begin position="386"/>
        <end position="397"/>
    </location>
</feature>
<dbReference type="Proteomes" id="UP001500956">
    <property type="component" value="Unassembled WGS sequence"/>
</dbReference>
<feature type="domain" description="DUF3071" evidence="2">
    <location>
        <begin position="1"/>
        <end position="165"/>
    </location>
</feature>
<dbReference type="InterPro" id="IPR047682">
    <property type="entry name" value="SepH-like"/>
</dbReference>
<sequence>MAELELVTLHEDAERLVLRDPDGVEHTLAISEALRAAVRRDRPRTEALQAAAEAPLRPREIQSRLRAGATAEDLAAESGLPLEHVRRYEWPVAAERDHVVARVRDHRVDTEKEVTLGELADARLAARGVDAQEASWSARRDGNAPWRVSVHFSAGGRERDAEWSFDPKGRVVTALDDEARWLGQPDDPVSPEILGVPSRLESGRAPAPEPHPAQDATAALLDDLAGRRGQRPQRSRPERGPQDDELPLGLQSPPVPAPAEATGASVVDLGARRNAQRTGPDANASAGSPGDAPAEVSSHRGKDSDGGDVAEAEGSPSDAPARKAAAPEVSGPEAPRPVAADAESSAADATDATDTPSTPPGPVPATQGRAADEAAPTSDAGPVPTAGSAPRPGPAARRNARKGRAQMPSWDEIVFGGARPSS</sequence>
<evidence type="ECO:0000256" key="1">
    <source>
        <dbReference type="SAM" id="MobiDB-lite"/>
    </source>
</evidence>
<accession>A0ABP8YGH4</accession>
<reference evidence="4" key="1">
    <citation type="journal article" date="2019" name="Int. J. Syst. Evol. Microbiol.">
        <title>The Global Catalogue of Microorganisms (GCM) 10K type strain sequencing project: providing services to taxonomists for standard genome sequencing and annotation.</title>
        <authorList>
            <consortium name="The Broad Institute Genomics Platform"/>
            <consortium name="The Broad Institute Genome Sequencing Center for Infectious Disease"/>
            <person name="Wu L."/>
            <person name="Ma J."/>
        </authorList>
    </citation>
    <scope>NUCLEOTIDE SEQUENCE [LARGE SCALE GENOMIC DNA]</scope>
    <source>
        <strain evidence="4">JCM 18063</strain>
    </source>
</reference>
<evidence type="ECO:0000313" key="3">
    <source>
        <dbReference type="EMBL" id="GAA4728176.1"/>
    </source>
</evidence>
<evidence type="ECO:0000313" key="4">
    <source>
        <dbReference type="Proteomes" id="UP001500956"/>
    </source>
</evidence>
<protein>
    <submittedName>
        <fullName evidence="3">Septation protein SepH</fullName>
    </submittedName>
</protein>
<feature type="region of interest" description="Disordered" evidence="1">
    <location>
        <begin position="227"/>
        <end position="422"/>
    </location>
</feature>
<keyword evidence="4" id="KW-1185">Reference proteome</keyword>
<feature type="region of interest" description="Disordered" evidence="1">
    <location>
        <begin position="181"/>
        <end position="213"/>
    </location>
</feature>
<comment type="caution">
    <text evidence="3">The sequence shown here is derived from an EMBL/GenBank/DDBJ whole genome shotgun (WGS) entry which is preliminary data.</text>
</comment>
<name>A0ABP8YGH4_9MICO</name>
<proteinExistence type="predicted"/>
<dbReference type="EMBL" id="BAABID010000008">
    <property type="protein sequence ID" value="GAA4728176.1"/>
    <property type="molecule type" value="Genomic_DNA"/>
</dbReference>
<dbReference type="NCBIfam" id="NF040712">
    <property type="entry name" value="SepH"/>
    <property type="match status" value="1"/>
</dbReference>
<gene>
    <name evidence="3" type="primary">sepH</name>
    <name evidence="3" type="ORF">GCM10023216_19330</name>
</gene>
<dbReference type="RefSeq" id="WP_172149927.1">
    <property type="nucleotide sequence ID" value="NZ_BAABID010000008.1"/>
</dbReference>
<organism evidence="3 4">
    <name type="scientific">Isoptericola chiayiensis</name>
    <dbReference type="NCBI Taxonomy" id="579446"/>
    <lineage>
        <taxon>Bacteria</taxon>
        <taxon>Bacillati</taxon>
        <taxon>Actinomycetota</taxon>
        <taxon>Actinomycetes</taxon>
        <taxon>Micrococcales</taxon>
        <taxon>Promicromonosporaceae</taxon>
        <taxon>Isoptericola</taxon>
    </lineage>
</organism>